<accession>A0A1F6WAL1</accession>
<organism evidence="2 3">
    <name type="scientific">Candidatus Nomurabacteria bacterium RIFCSPHIGHO2_12_FULL_37_29</name>
    <dbReference type="NCBI Taxonomy" id="1801759"/>
    <lineage>
        <taxon>Bacteria</taxon>
        <taxon>Candidatus Nomuraibacteriota</taxon>
    </lineage>
</organism>
<dbReference type="PANTHER" id="PTHR43245">
    <property type="entry name" value="BIFUNCTIONAL POLYMYXIN RESISTANCE PROTEIN ARNA"/>
    <property type="match status" value="1"/>
</dbReference>
<feature type="domain" description="NAD-dependent epimerase/dehydratase" evidence="1">
    <location>
        <begin position="31"/>
        <end position="231"/>
    </location>
</feature>
<dbReference type="EMBL" id="MFUJ01000035">
    <property type="protein sequence ID" value="OGI78914.1"/>
    <property type="molecule type" value="Genomic_DNA"/>
</dbReference>
<dbReference type="Gene3D" id="3.40.50.720">
    <property type="entry name" value="NAD(P)-binding Rossmann-like Domain"/>
    <property type="match status" value="1"/>
</dbReference>
<dbReference type="CDD" id="cd08946">
    <property type="entry name" value="SDR_e"/>
    <property type="match status" value="1"/>
</dbReference>
<dbReference type="InterPro" id="IPR050177">
    <property type="entry name" value="Lipid_A_modif_metabolic_enz"/>
</dbReference>
<dbReference type="Pfam" id="PF01370">
    <property type="entry name" value="Epimerase"/>
    <property type="match status" value="1"/>
</dbReference>
<name>A0A1F6WAL1_9BACT</name>
<comment type="caution">
    <text evidence="2">The sequence shown here is derived from an EMBL/GenBank/DDBJ whole genome shotgun (WGS) entry which is preliminary data.</text>
</comment>
<dbReference type="InterPro" id="IPR036291">
    <property type="entry name" value="NAD(P)-bd_dom_sf"/>
</dbReference>
<evidence type="ECO:0000313" key="2">
    <source>
        <dbReference type="EMBL" id="OGI78914.1"/>
    </source>
</evidence>
<dbReference type="Proteomes" id="UP000177052">
    <property type="component" value="Unassembled WGS sequence"/>
</dbReference>
<dbReference type="SUPFAM" id="SSF51735">
    <property type="entry name" value="NAD(P)-binding Rossmann-fold domains"/>
    <property type="match status" value="1"/>
</dbReference>
<evidence type="ECO:0000259" key="1">
    <source>
        <dbReference type="Pfam" id="PF01370"/>
    </source>
</evidence>
<reference evidence="2 3" key="1">
    <citation type="journal article" date="2016" name="Nat. Commun.">
        <title>Thousands of microbial genomes shed light on interconnected biogeochemical processes in an aquifer system.</title>
        <authorList>
            <person name="Anantharaman K."/>
            <person name="Brown C.T."/>
            <person name="Hug L.A."/>
            <person name="Sharon I."/>
            <person name="Castelle C.J."/>
            <person name="Probst A.J."/>
            <person name="Thomas B.C."/>
            <person name="Singh A."/>
            <person name="Wilkins M.J."/>
            <person name="Karaoz U."/>
            <person name="Brodie E.L."/>
            <person name="Williams K.H."/>
            <person name="Hubbard S.S."/>
            <person name="Banfield J.F."/>
        </authorList>
    </citation>
    <scope>NUCLEOTIDE SEQUENCE [LARGE SCALE GENOMIC DNA]</scope>
</reference>
<protein>
    <recommendedName>
        <fullName evidence="1">NAD-dependent epimerase/dehydratase domain-containing protein</fullName>
    </recommendedName>
</protein>
<dbReference type="AlphaFoldDB" id="A0A1F6WAL1"/>
<dbReference type="PANTHER" id="PTHR43245:SF23">
    <property type="entry name" value="NAD(P)-BINDING DOMAIN-CONTAINING PROTEIN"/>
    <property type="match status" value="1"/>
</dbReference>
<sequence length="321" mass="37337">MEALARGFSVFLYDSLLYGQDHSKILREIRSKKKNGATCQFVIGDTRDINLLEKSLVDFKPDFLFHLAELVGIYICDDNPAYTKEINFEASKKVIDLGEKLNIPIIYNSTSSVYGNQKKKIILDEHTPLPEPTDNYCKYKLEMEKYINIKKKTNSNFKVIVLRLATVYGLSPRMRLELLPNHFTYCAISKGTIKISEPKAFRAQIDVDDVVESYFAIMEKNQWPRLLYNVGHYNLQKIQVANIIQSIVDCKIELVNHLGDIRNLQIDSSTFYRDFDWKPKYSFEETIRETSKWIKSNLSDIENYNFAGIINTPLDQWLKMI</sequence>
<proteinExistence type="predicted"/>
<evidence type="ECO:0000313" key="3">
    <source>
        <dbReference type="Proteomes" id="UP000177052"/>
    </source>
</evidence>
<gene>
    <name evidence="2" type="ORF">A3F19_01715</name>
</gene>
<dbReference type="InterPro" id="IPR001509">
    <property type="entry name" value="Epimerase_deHydtase"/>
</dbReference>